<dbReference type="Proteomes" id="UP000004641">
    <property type="component" value="Unassembled WGS sequence"/>
</dbReference>
<dbReference type="InterPro" id="IPR008711">
    <property type="entry name" value="Recombinase_NinB"/>
</dbReference>
<comment type="caution">
    <text evidence="1">The sequence shown here is derived from an EMBL/GenBank/DDBJ whole genome shotgun (WGS) entry which is preliminary data.</text>
</comment>
<sequence>MMCGAMQNVTSVKPGGHGHHQLLRRLKNGTGEQEMKQTFLLRNEAIRNNAIDAILSLPIDDKSPHEVHVKEPKRSKAQNDRMWPMLNDVSRQVLWHGQRLAPEDWKDLFTALWLKTKKLEQRSVPGIDGGVVMLGVRTSKMRKASMTELIEIMFWFGSERNVRWSDDSRREYEWSQRKGKAA</sequence>
<organism evidence="1 2">
    <name type="scientific">Escherichia coli O157:H7 (strain EC869)</name>
    <dbReference type="NCBI Taxonomy" id="478008"/>
    <lineage>
        <taxon>Bacteria</taxon>
        <taxon>Pseudomonadati</taxon>
        <taxon>Pseudomonadota</taxon>
        <taxon>Gammaproteobacteria</taxon>
        <taxon>Enterobacterales</taxon>
        <taxon>Enterobacteriaceae</taxon>
        <taxon>Escherichia</taxon>
    </lineage>
</organism>
<dbReference type="EMBL" id="ABHU01000048">
    <property type="protein sequence ID" value="EDU88416.1"/>
    <property type="molecule type" value="Genomic_DNA"/>
</dbReference>
<dbReference type="SUPFAM" id="SSF103370">
    <property type="entry name" value="NinB"/>
    <property type="match status" value="1"/>
</dbReference>
<dbReference type="BioCyc" id="ECOL478008-HMP:G76-481860-MONOMER"/>
<evidence type="ECO:0000313" key="1">
    <source>
        <dbReference type="EMBL" id="EDU88416.1"/>
    </source>
</evidence>
<evidence type="ECO:0000313" key="2">
    <source>
        <dbReference type="Proteomes" id="UP000004641"/>
    </source>
</evidence>
<dbReference type="Gene3D" id="1.10.3790.10">
    <property type="entry name" value="NinB"/>
    <property type="match status" value="1"/>
</dbReference>
<protein>
    <submittedName>
        <fullName evidence="1">NinB protein</fullName>
    </submittedName>
</protein>
<gene>
    <name evidence="1" type="ORF">ECH7EC869_5825</name>
</gene>
<dbReference type="InterPro" id="IPR036619">
    <property type="entry name" value="NinB_sf"/>
</dbReference>
<reference evidence="1 2" key="1">
    <citation type="journal article" date="2011" name="Appl. Environ. Microbiol.">
        <title>Genome signatures of Escherichia coli O157:H7 isolates from the bovine host reservoir.</title>
        <authorList>
            <person name="Eppinger M."/>
            <person name="Mammel M.K."/>
            <person name="Leclerc J.E."/>
            <person name="Ravel J."/>
            <person name="Cebula T.A."/>
        </authorList>
    </citation>
    <scope>NUCLEOTIDE SEQUENCE [LARGE SCALE GENOMIC DNA]</scope>
    <source>
        <strain evidence="1 2">EC869</strain>
    </source>
</reference>
<dbReference type="AlphaFoldDB" id="A0A0H3PPX1"/>
<name>A0A0H3PPX1_ECO5C</name>
<proteinExistence type="predicted"/>
<dbReference type="Pfam" id="PF05772">
    <property type="entry name" value="NinB"/>
    <property type="match status" value="1"/>
</dbReference>
<accession>A0A0H3PPX1</accession>